<feature type="non-terminal residue" evidence="1">
    <location>
        <position position="1"/>
    </location>
</feature>
<dbReference type="Gene3D" id="3.30.420.40">
    <property type="match status" value="1"/>
</dbReference>
<sequence>GVYQFAEDGEIETVIADQLVDPLAYRLDPDRPVFAAGPGWASYPEFPALQGHAITASDFTVKPSAVHLLTLAEYQFQRGETVDAKSALPNYVRDRVTET</sequence>
<accession>A0A382UPD5</accession>
<proteinExistence type="predicted"/>
<dbReference type="AlphaFoldDB" id="A0A382UPD5"/>
<protein>
    <submittedName>
        <fullName evidence="1">Uncharacterized protein</fullName>
    </submittedName>
</protein>
<dbReference type="EMBL" id="UINC01145785">
    <property type="protein sequence ID" value="SVD36124.1"/>
    <property type="molecule type" value="Genomic_DNA"/>
</dbReference>
<evidence type="ECO:0000313" key="1">
    <source>
        <dbReference type="EMBL" id="SVD36124.1"/>
    </source>
</evidence>
<reference evidence="1" key="1">
    <citation type="submission" date="2018-05" db="EMBL/GenBank/DDBJ databases">
        <authorList>
            <person name="Lanie J.A."/>
            <person name="Ng W.-L."/>
            <person name="Kazmierczak K.M."/>
            <person name="Andrzejewski T.M."/>
            <person name="Davidsen T.M."/>
            <person name="Wayne K.J."/>
            <person name="Tettelin H."/>
            <person name="Glass J.I."/>
            <person name="Rusch D."/>
            <person name="Podicherti R."/>
            <person name="Tsui H.-C.T."/>
            <person name="Winkler M.E."/>
        </authorList>
    </citation>
    <scope>NUCLEOTIDE SEQUENCE</scope>
</reference>
<name>A0A382UPD5_9ZZZZ</name>
<dbReference type="InterPro" id="IPR043129">
    <property type="entry name" value="ATPase_NBD"/>
</dbReference>
<organism evidence="1">
    <name type="scientific">marine metagenome</name>
    <dbReference type="NCBI Taxonomy" id="408172"/>
    <lineage>
        <taxon>unclassified sequences</taxon>
        <taxon>metagenomes</taxon>
        <taxon>ecological metagenomes</taxon>
    </lineage>
</organism>
<dbReference type="SUPFAM" id="SSF53067">
    <property type="entry name" value="Actin-like ATPase domain"/>
    <property type="match status" value="1"/>
</dbReference>
<gene>
    <name evidence="1" type="ORF">METZ01_LOCUS388978</name>
</gene>